<evidence type="ECO:0000313" key="2">
    <source>
        <dbReference type="EMBL" id="MBG0741805.1"/>
    </source>
</evidence>
<sequence>MTTAIDDFNETIHPPRRLFICSFLASVDEAEFGTLRDAAGISDSSLSKHLSALAGAGYVRILKPTGRGRVRTWVALTSEGREAFASHRRALQLVLGAISL</sequence>
<dbReference type="PANTHER" id="PTHR37318">
    <property type="entry name" value="BSL7504 PROTEIN"/>
    <property type="match status" value="1"/>
</dbReference>
<name>A0A931G7J1_9MICC</name>
<dbReference type="Gene3D" id="1.10.10.10">
    <property type="entry name" value="Winged helix-like DNA-binding domain superfamily/Winged helix DNA-binding domain"/>
    <property type="match status" value="1"/>
</dbReference>
<organism evidence="2 3">
    <name type="scientific">Arthrobacter terrae</name>
    <dbReference type="NCBI Taxonomy" id="2935737"/>
    <lineage>
        <taxon>Bacteria</taxon>
        <taxon>Bacillati</taxon>
        <taxon>Actinomycetota</taxon>
        <taxon>Actinomycetes</taxon>
        <taxon>Micrococcales</taxon>
        <taxon>Micrococcaceae</taxon>
        <taxon>Arthrobacter</taxon>
    </lineage>
</organism>
<protein>
    <submittedName>
        <fullName evidence="2">Transcriptional regulator</fullName>
    </submittedName>
</protein>
<dbReference type="InterPro" id="IPR027395">
    <property type="entry name" value="WH_DNA-bd_dom"/>
</dbReference>
<accession>A0A931G7J1</accession>
<dbReference type="Proteomes" id="UP000655366">
    <property type="component" value="Unassembled WGS sequence"/>
</dbReference>
<keyword evidence="3" id="KW-1185">Reference proteome</keyword>
<dbReference type="Pfam" id="PF13601">
    <property type="entry name" value="HTH_34"/>
    <property type="match status" value="1"/>
</dbReference>
<evidence type="ECO:0000313" key="3">
    <source>
        <dbReference type="Proteomes" id="UP000655366"/>
    </source>
</evidence>
<reference evidence="2 3" key="1">
    <citation type="submission" date="2020-11" db="EMBL/GenBank/DDBJ databases">
        <title>Arthrobacter antarcticus sp. nov., isolated from Antarctic Soil.</title>
        <authorList>
            <person name="Li J."/>
        </authorList>
    </citation>
    <scope>NUCLEOTIDE SEQUENCE [LARGE SCALE GENOMIC DNA]</scope>
    <source>
        <strain evidence="2 3">Z1-20</strain>
    </source>
</reference>
<evidence type="ECO:0000259" key="1">
    <source>
        <dbReference type="Pfam" id="PF13601"/>
    </source>
</evidence>
<comment type="caution">
    <text evidence="2">The sequence shown here is derived from an EMBL/GenBank/DDBJ whole genome shotgun (WGS) entry which is preliminary data.</text>
</comment>
<dbReference type="InterPro" id="IPR036390">
    <property type="entry name" value="WH_DNA-bd_sf"/>
</dbReference>
<dbReference type="InterPro" id="IPR036388">
    <property type="entry name" value="WH-like_DNA-bd_sf"/>
</dbReference>
<gene>
    <name evidence="2" type="ORF">IV500_20850</name>
</gene>
<feature type="domain" description="Winged helix DNA-binding" evidence="1">
    <location>
        <begin position="17"/>
        <end position="92"/>
    </location>
</feature>
<dbReference type="SUPFAM" id="SSF46785">
    <property type="entry name" value="Winged helix' DNA-binding domain"/>
    <property type="match status" value="1"/>
</dbReference>
<proteinExistence type="predicted"/>
<dbReference type="PANTHER" id="PTHR37318:SF1">
    <property type="entry name" value="BSL7504 PROTEIN"/>
    <property type="match status" value="1"/>
</dbReference>
<dbReference type="EMBL" id="JADNYM010000042">
    <property type="protein sequence ID" value="MBG0741805.1"/>
    <property type="molecule type" value="Genomic_DNA"/>
</dbReference>
<dbReference type="AlphaFoldDB" id="A0A931G7J1"/>
<dbReference type="RefSeq" id="WP_196398736.1">
    <property type="nucleotide sequence ID" value="NZ_JADNYM010000042.1"/>
</dbReference>